<dbReference type="OrthoDB" id="7681398at2759"/>
<evidence type="ECO:0000313" key="1">
    <source>
        <dbReference type="EMBL" id="CAD1469956.1"/>
    </source>
</evidence>
<protein>
    <submittedName>
        <fullName evidence="1">Uncharacterized protein</fullName>
    </submittedName>
</protein>
<reference evidence="1" key="1">
    <citation type="submission" date="2020-07" db="EMBL/GenBank/DDBJ databases">
        <authorList>
            <person name="Nazaruddin N."/>
        </authorList>
    </citation>
    <scope>NUCLEOTIDE SEQUENCE</scope>
</reference>
<dbReference type="EMBL" id="CAJDYZ010003235">
    <property type="protein sequence ID" value="CAD1469956.1"/>
    <property type="molecule type" value="Genomic_DNA"/>
</dbReference>
<accession>A0A6V7GW52</accession>
<keyword evidence="2" id="KW-1185">Reference proteome</keyword>
<proteinExistence type="predicted"/>
<comment type="caution">
    <text evidence="1">The sequence shown here is derived from an EMBL/GenBank/DDBJ whole genome shotgun (WGS) entry which is preliminary data.</text>
</comment>
<evidence type="ECO:0000313" key="2">
    <source>
        <dbReference type="Proteomes" id="UP000752696"/>
    </source>
</evidence>
<feature type="non-terminal residue" evidence="1">
    <location>
        <position position="126"/>
    </location>
</feature>
<gene>
    <name evidence="1" type="ORF">MHI_LOCUS170420</name>
</gene>
<name>A0A6V7GW52_9HYME</name>
<organism evidence="1 2">
    <name type="scientific">Heterotrigona itama</name>
    <dbReference type="NCBI Taxonomy" id="395501"/>
    <lineage>
        <taxon>Eukaryota</taxon>
        <taxon>Metazoa</taxon>
        <taxon>Ecdysozoa</taxon>
        <taxon>Arthropoda</taxon>
        <taxon>Hexapoda</taxon>
        <taxon>Insecta</taxon>
        <taxon>Pterygota</taxon>
        <taxon>Neoptera</taxon>
        <taxon>Endopterygota</taxon>
        <taxon>Hymenoptera</taxon>
        <taxon>Apocrita</taxon>
        <taxon>Aculeata</taxon>
        <taxon>Apoidea</taxon>
        <taxon>Anthophila</taxon>
        <taxon>Apidae</taxon>
        <taxon>Heterotrigona</taxon>
    </lineage>
</organism>
<sequence length="126" mass="14314">DSGGDIIPVTKRVRPLDISSDSEIKKNYGNENTAINEFIKMNFSTGSKIVGPNIPLYCTEPIDFFKLFFIDALLDKNNWVDVTKDKLTMFFGVILKIMPIANLTDYCTKQHVGSISFFRDIFALCY</sequence>
<dbReference type="AlphaFoldDB" id="A0A6V7GW52"/>
<dbReference type="Proteomes" id="UP000752696">
    <property type="component" value="Unassembled WGS sequence"/>
</dbReference>